<evidence type="ECO:0000313" key="2">
    <source>
        <dbReference type="Proteomes" id="UP000663879"/>
    </source>
</evidence>
<name>A0A813WXT9_9BILA</name>
<reference evidence="1" key="1">
    <citation type="submission" date="2021-02" db="EMBL/GenBank/DDBJ databases">
        <authorList>
            <person name="Nowell W R."/>
        </authorList>
    </citation>
    <scope>NUCLEOTIDE SEQUENCE</scope>
    <source>
        <strain evidence="1">Ploen Becks lab</strain>
    </source>
</reference>
<dbReference type="Proteomes" id="UP000663879">
    <property type="component" value="Unassembled WGS sequence"/>
</dbReference>
<dbReference type="OrthoDB" id="427924at2759"/>
<dbReference type="Gene3D" id="3.30.420.10">
    <property type="entry name" value="Ribonuclease H-like superfamily/Ribonuclease H"/>
    <property type="match status" value="1"/>
</dbReference>
<protein>
    <recommendedName>
        <fullName evidence="3">Integrase catalytic domain-containing protein</fullName>
    </recommendedName>
</protein>
<dbReference type="AlphaFoldDB" id="A0A813WXT9"/>
<organism evidence="1 2">
    <name type="scientific">Brachionus calyciflorus</name>
    <dbReference type="NCBI Taxonomy" id="104777"/>
    <lineage>
        <taxon>Eukaryota</taxon>
        <taxon>Metazoa</taxon>
        <taxon>Spiralia</taxon>
        <taxon>Gnathifera</taxon>
        <taxon>Rotifera</taxon>
        <taxon>Eurotatoria</taxon>
        <taxon>Monogononta</taxon>
        <taxon>Pseudotrocha</taxon>
        <taxon>Ploima</taxon>
        <taxon>Brachionidae</taxon>
        <taxon>Brachionus</taxon>
    </lineage>
</organism>
<keyword evidence="2" id="KW-1185">Reference proteome</keyword>
<comment type="caution">
    <text evidence="1">The sequence shown here is derived from an EMBL/GenBank/DDBJ whole genome shotgun (WGS) entry which is preliminary data.</text>
</comment>
<evidence type="ECO:0000313" key="1">
    <source>
        <dbReference type="EMBL" id="CAF0861450.1"/>
    </source>
</evidence>
<dbReference type="GO" id="GO:0003676">
    <property type="term" value="F:nucleic acid binding"/>
    <property type="evidence" value="ECO:0007669"/>
    <property type="project" value="InterPro"/>
</dbReference>
<dbReference type="EMBL" id="CAJNOC010001397">
    <property type="protein sequence ID" value="CAF0861450.1"/>
    <property type="molecule type" value="Genomic_DNA"/>
</dbReference>
<gene>
    <name evidence="1" type="ORF">OXX778_LOCUS9462</name>
</gene>
<evidence type="ECO:0008006" key="3">
    <source>
        <dbReference type="Google" id="ProtNLM"/>
    </source>
</evidence>
<accession>A0A813WXT9</accession>
<proteinExistence type="predicted"/>
<sequence length="83" mass="9905">MLANLMSQFKTTDWEDLLTQIMYNLNTQIHSATHFTPYEIVFSKKPINGQIKKFVELNEEKENENHMRDYWSSTIRQLAIKLV</sequence>
<dbReference type="InterPro" id="IPR036397">
    <property type="entry name" value="RNaseH_sf"/>
</dbReference>